<dbReference type="RefSeq" id="WP_286216176.1">
    <property type="nucleotide sequence ID" value="NZ_AP027736.1"/>
</dbReference>
<organism evidence="1 2">
    <name type="scientific">Demequina sediminis</name>
    <dbReference type="NCBI Taxonomy" id="1930058"/>
    <lineage>
        <taxon>Bacteria</taxon>
        <taxon>Bacillati</taxon>
        <taxon>Actinomycetota</taxon>
        <taxon>Actinomycetes</taxon>
        <taxon>Micrococcales</taxon>
        <taxon>Demequinaceae</taxon>
        <taxon>Demequina</taxon>
    </lineage>
</organism>
<comment type="caution">
    <text evidence="1">The sequence shown here is derived from an EMBL/GenBank/DDBJ whole genome shotgun (WGS) entry which is preliminary data.</text>
</comment>
<gene>
    <name evidence="1" type="ORF">Lsed01_01745</name>
</gene>
<dbReference type="InterPro" id="IPR043758">
    <property type="entry name" value="DUF5703"/>
</dbReference>
<reference evidence="1 2" key="1">
    <citation type="submission" date="2024-02" db="EMBL/GenBank/DDBJ databases">
        <title>Lysinimicrobium sediminis NBRC 112286.</title>
        <authorList>
            <person name="Ichikawa N."/>
            <person name="Katano-Makiyama Y."/>
            <person name="Hidaka K."/>
        </authorList>
    </citation>
    <scope>NUCLEOTIDE SEQUENCE [LARGE SCALE GENOMIC DNA]</scope>
    <source>
        <strain evidence="1 2">NBRC 112286</strain>
    </source>
</reference>
<dbReference type="Proteomes" id="UP001426770">
    <property type="component" value="Unassembled WGS sequence"/>
</dbReference>
<keyword evidence="2" id="KW-1185">Reference proteome</keyword>
<dbReference type="EMBL" id="BAABRR010000008">
    <property type="protein sequence ID" value="GAA5519305.1"/>
    <property type="molecule type" value="Genomic_DNA"/>
</dbReference>
<evidence type="ECO:0000313" key="1">
    <source>
        <dbReference type="EMBL" id="GAA5519305.1"/>
    </source>
</evidence>
<accession>A0ABP9WHQ8</accession>
<name>A0ABP9WHQ8_9MICO</name>
<sequence>MNQHSERSTHIVTPTRRVASADSRFDWRVVDIPREVTRAEARALLTEQAEYGRWDLIRSQTFIGGARRVWLRRRVMNVRRTDLARTDAA</sequence>
<proteinExistence type="predicted"/>
<dbReference type="Pfam" id="PF18963">
    <property type="entry name" value="DUF5703"/>
    <property type="match status" value="1"/>
</dbReference>
<evidence type="ECO:0000313" key="2">
    <source>
        <dbReference type="Proteomes" id="UP001426770"/>
    </source>
</evidence>
<protein>
    <submittedName>
        <fullName evidence="1">Uncharacterized protein</fullName>
    </submittedName>
</protein>